<accession>A0A917RB73</accession>
<protein>
    <submittedName>
        <fullName evidence="5">3-oxoacyl-ACP synthase</fullName>
    </submittedName>
</protein>
<evidence type="ECO:0000259" key="4">
    <source>
        <dbReference type="PROSITE" id="PS52004"/>
    </source>
</evidence>
<dbReference type="InterPro" id="IPR020841">
    <property type="entry name" value="PKS_Beta-ketoAc_synthase_dom"/>
</dbReference>
<dbReference type="PROSITE" id="PS52004">
    <property type="entry name" value="KS3_2"/>
    <property type="match status" value="1"/>
</dbReference>
<dbReference type="GO" id="GO:0004315">
    <property type="term" value="F:3-oxoacyl-[acyl-carrier-protein] synthase activity"/>
    <property type="evidence" value="ECO:0007669"/>
    <property type="project" value="TreeGrafter"/>
</dbReference>
<comment type="caution">
    <text evidence="5">The sequence shown here is derived from an EMBL/GenBank/DDBJ whole genome shotgun (WGS) entry which is preliminary data.</text>
</comment>
<keyword evidence="6" id="KW-1185">Reference proteome</keyword>
<keyword evidence="2 3" id="KW-0808">Transferase</keyword>
<dbReference type="RefSeq" id="WP_189165066.1">
    <property type="nucleotide sequence ID" value="NZ_BMNT01000025.1"/>
</dbReference>
<proteinExistence type="inferred from homology"/>
<dbReference type="InterPro" id="IPR000794">
    <property type="entry name" value="Beta-ketoacyl_synthase"/>
</dbReference>
<reference evidence="5" key="1">
    <citation type="journal article" date="2014" name="Int. J. Syst. Evol. Microbiol.">
        <title>Complete genome sequence of Corynebacterium casei LMG S-19264T (=DSM 44701T), isolated from a smear-ripened cheese.</title>
        <authorList>
            <consortium name="US DOE Joint Genome Institute (JGI-PGF)"/>
            <person name="Walter F."/>
            <person name="Albersmeier A."/>
            <person name="Kalinowski J."/>
            <person name="Ruckert C."/>
        </authorList>
    </citation>
    <scope>NUCLEOTIDE SEQUENCE</scope>
    <source>
        <strain evidence="5">JCM 13064</strain>
    </source>
</reference>
<dbReference type="EMBL" id="BMNT01000025">
    <property type="protein sequence ID" value="GGK98342.1"/>
    <property type="molecule type" value="Genomic_DNA"/>
</dbReference>
<dbReference type="NCBIfam" id="NF005589">
    <property type="entry name" value="PRK07314.1"/>
    <property type="match status" value="1"/>
</dbReference>
<organism evidence="5 6">
    <name type="scientific">Sphaerisporangium melleum</name>
    <dbReference type="NCBI Taxonomy" id="321316"/>
    <lineage>
        <taxon>Bacteria</taxon>
        <taxon>Bacillati</taxon>
        <taxon>Actinomycetota</taxon>
        <taxon>Actinomycetes</taxon>
        <taxon>Streptosporangiales</taxon>
        <taxon>Streptosporangiaceae</taxon>
        <taxon>Sphaerisporangium</taxon>
    </lineage>
</organism>
<dbReference type="Proteomes" id="UP000645217">
    <property type="component" value="Unassembled WGS sequence"/>
</dbReference>
<dbReference type="AlphaFoldDB" id="A0A917RB73"/>
<comment type="similarity">
    <text evidence="1 3">Belongs to the thiolase-like superfamily. Beta-ketoacyl-ACP synthases family.</text>
</comment>
<dbReference type="FunFam" id="3.40.47.10:FF:000018">
    <property type="entry name" value="3-oxoacyl-[acyl-carrier-protein] synthase 2"/>
    <property type="match status" value="1"/>
</dbReference>
<gene>
    <name evidence="5" type="primary">fabF</name>
    <name evidence="5" type="ORF">GCM10007964_45680</name>
</gene>
<dbReference type="InterPro" id="IPR016039">
    <property type="entry name" value="Thiolase-like"/>
</dbReference>
<dbReference type="Pfam" id="PF00109">
    <property type="entry name" value="ketoacyl-synt"/>
    <property type="match status" value="1"/>
</dbReference>
<evidence type="ECO:0000313" key="6">
    <source>
        <dbReference type="Proteomes" id="UP000645217"/>
    </source>
</evidence>
<dbReference type="GO" id="GO:0005829">
    <property type="term" value="C:cytosol"/>
    <property type="evidence" value="ECO:0007669"/>
    <property type="project" value="TreeGrafter"/>
</dbReference>
<dbReference type="InterPro" id="IPR014031">
    <property type="entry name" value="Ketoacyl_synth_C"/>
</dbReference>
<sequence>MQDRTVGIGASVTGLGATTPLGGDVPGTWNAMVAGRSGIGPIEEDWAGDLPVRIAGRMASDPAEVLGRVTARRLDRCQQAALVAAREAWADAGAPGVAPERLAVVVGTGTGGLLTTLGQDDLLEASGARRVSPYTVPMMMPNGPAAVVSMELGARAGAHTPVSACASGAEAIAMGLDLIRLGRADVVVAGGAEACLHPLTFAGFAQARALSTRNDAPAAASRPFDAARDGFVLAEGAALVVLERADFAAARGARVHATLAGAGMTSDAHHITAADTAGQVRAIRLALAAAGLDPLDIGHVNAHATSTPLGDLAEAESIAEAVGTHPAVTAVKSMTGHLCGAAGALGAIATVLALRDGVVPATRNLDDQDGRIKLDVVTGRPRQGRWAAGLVNAFGFGGHNACLAFTAP</sequence>
<reference evidence="5" key="2">
    <citation type="submission" date="2020-09" db="EMBL/GenBank/DDBJ databases">
        <authorList>
            <person name="Sun Q."/>
            <person name="Ohkuma M."/>
        </authorList>
    </citation>
    <scope>NUCLEOTIDE SEQUENCE</scope>
    <source>
        <strain evidence="5">JCM 13064</strain>
    </source>
</reference>
<evidence type="ECO:0000313" key="5">
    <source>
        <dbReference type="EMBL" id="GGK98342.1"/>
    </source>
</evidence>
<dbReference type="SUPFAM" id="SSF53901">
    <property type="entry name" value="Thiolase-like"/>
    <property type="match status" value="2"/>
</dbReference>
<dbReference type="SMART" id="SM00825">
    <property type="entry name" value="PKS_KS"/>
    <property type="match status" value="1"/>
</dbReference>
<dbReference type="Pfam" id="PF02801">
    <property type="entry name" value="Ketoacyl-synt_C"/>
    <property type="match status" value="1"/>
</dbReference>
<feature type="domain" description="Ketosynthase family 3 (KS3)" evidence="4">
    <location>
        <begin position="7"/>
        <end position="407"/>
    </location>
</feature>
<evidence type="ECO:0000256" key="1">
    <source>
        <dbReference type="ARBA" id="ARBA00008467"/>
    </source>
</evidence>
<dbReference type="PANTHER" id="PTHR11712">
    <property type="entry name" value="POLYKETIDE SYNTHASE-RELATED"/>
    <property type="match status" value="1"/>
</dbReference>
<dbReference type="PANTHER" id="PTHR11712:SF336">
    <property type="entry name" value="3-OXOACYL-[ACYL-CARRIER-PROTEIN] SYNTHASE, MITOCHONDRIAL"/>
    <property type="match status" value="1"/>
</dbReference>
<evidence type="ECO:0000256" key="2">
    <source>
        <dbReference type="ARBA" id="ARBA00022679"/>
    </source>
</evidence>
<dbReference type="Gene3D" id="3.40.47.10">
    <property type="match status" value="1"/>
</dbReference>
<evidence type="ECO:0000256" key="3">
    <source>
        <dbReference type="RuleBase" id="RU003694"/>
    </source>
</evidence>
<dbReference type="GO" id="GO:0006633">
    <property type="term" value="P:fatty acid biosynthetic process"/>
    <property type="evidence" value="ECO:0007669"/>
    <property type="project" value="TreeGrafter"/>
</dbReference>
<name>A0A917RB73_9ACTN</name>
<dbReference type="CDD" id="cd00834">
    <property type="entry name" value="KAS_I_II"/>
    <property type="match status" value="1"/>
</dbReference>
<dbReference type="InterPro" id="IPR014030">
    <property type="entry name" value="Ketoacyl_synth_N"/>
</dbReference>